<keyword evidence="1" id="KW-1133">Transmembrane helix</keyword>
<name>A0A238IXT2_9RHOB</name>
<feature type="transmembrane region" description="Helical" evidence="1">
    <location>
        <begin position="35"/>
        <end position="55"/>
    </location>
</feature>
<organism evidence="2 3">
    <name type="scientific">Boseongicola aestuarii</name>
    <dbReference type="NCBI Taxonomy" id="1470561"/>
    <lineage>
        <taxon>Bacteria</taxon>
        <taxon>Pseudomonadati</taxon>
        <taxon>Pseudomonadota</taxon>
        <taxon>Alphaproteobacteria</taxon>
        <taxon>Rhodobacterales</taxon>
        <taxon>Paracoccaceae</taxon>
        <taxon>Boseongicola</taxon>
    </lineage>
</organism>
<evidence type="ECO:0000256" key="1">
    <source>
        <dbReference type="SAM" id="Phobius"/>
    </source>
</evidence>
<protein>
    <submittedName>
        <fullName evidence="2">Uncharacterized protein</fullName>
    </submittedName>
</protein>
<accession>A0A238IXT2</accession>
<feature type="transmembrane region" description="Helical" evidence="1">
    <location>
        <begin position="12"/>
        <end position="29"/>
    </location>
</feature>
<gene>
    <name evidence="2" type="ORF">BOA8489_00581</name>
</gene>
<dbReference type="AlphaFoldDB" id="A0A238IXT2"/>
<dbReference type="EMBL" id="FXXQ01000001">
    <property type="protein sequence ID" value="SMX22484.1"/>
    <property type="molecule type" value="Genomic_DNA"/>
</dbReference>
<proteinExistence type="predicted"/>
<dbReference type="Proteomes" id="UP000201838">
    <property type="component" value="Unassembled WGS sequence"/>
</dbReference>
<evidence type="ECO:0000313" key="3">
    <source>
        <dbReference type="Proteomes" id="UP000201838"/>
    </source>
</evidence>
<keyword evidence="3" id="KW-1185">Reference proteome</keyword>
<sequence length="61" mass="6685">MEFRKRRRELQGLNGAIGFVVGLGGYLGGLYSNAIATFAMFAIWIIGATLINVLTDPPEKR</sequence>
<dbReference type="OrthoDB" id="7872223at2"/>
<keyword evidence="1" id="KW-0472">Membrane</keyword>
<evidence type="ECO:0000313" key="2">
    <source>
        <dbReference type="EMBL" id="SMX22484.1"/>
    </source>
</evidence>
<dbReference type="RefSeq" id="WP_093972428.1">
    <property type="nucleotide sequence ID" value="NZ_FXXQ01000001.1"/>
</dbReference>
<keyword evidence="1" id="KW-0812">Transmembrane</keyword>
<reference evidence="2 3" key="1">
    <citation type="submission" date="2017-05" db="EMBL/GenBank/DDBJ databases">
        <authorList>
            <person name="Song R."/>
            <person name="Chenine A.L."/>
            <person name="Ruprecht R.M."/>
        </authorList>
    </citation>
    <scope>NUCLEOTIDE SEQUENCE [LARGE SCALE GENOMIC DNA]</scope>
    <source>
        <strain evidence="2 3">CECT 8489</strain>
    </source>
</reference>